<dbReference type="Proteomes" id="UP001604277">
    <property type="component" value="Unassembled WGS sequence"/>
</dbReference>
<dbReference type="CDD" id="cd06899">
    <property type="entry name" value="lectin_legume_LecRK_Arcelin_ConA"/>
    <property type="match status" value="1"/>
</dbReference>
<dbReference type="FunFam" id="2.60.120.200:FF:000103">
    <property type="entry name" value="L-type lectin-domain containing receptor kinase IX.1"/>
    <property type="match status" value="1"/>
</dbReference>
<feature type="transmembrane region" description="Helical" evidence="4">
    <location>
        <begin position="289"/>
        <end position="312"/>
    </location>
</feature>
<reference evidence="8" key="1">
    <citation type="submission" date="2024-07" db="EMBL/GenBank/DDBJ databases">
        <title>Two chromosome-level genome assemblies of Korean endemic species Abeliophyllum distichum and Forsythia ovata (Oleaceae).</title>
        <authorList>
            <person name="Jang H."/>
        </authorList>
    </citation>
    <scope>NUCLEOTIDE SEQUENCE [LARGE SCALE GENOMIC DNA]</scope>
</reference>
<keyword evidence="4" id="KW-0812">Transmembrane</keyword>
<keyword evidence="7" id="KW-0418">Kinase</keyword>
<feature type="signal peptide" evidence="5">
    <location>
        <begin position="1"/>
        <end position="19"/>
    </location>
</feature>
<evidence type="ECO:0000259" key="6">
    <source>
        <dbReference type="Pfam" id="PF00139"/>
    </source>
</evidence>
<dbReference type="AlphaFoldDB" id="A0ABD1QLB8"/>
<keyword evidence="7" id="KW-0675">Receptor</keyword>
<dbReference type="GO" id="GO:0030246">
    <property type="term" value="F:carbohydrate binding"/>
    <property type="evidence" value="ECO:0007669"/>
    <property type="project" value="UniProtKB-KW"/>
</dbReference>
<feature type="domain" description="Legume lectin" evidence="6">
    <location>
        <begin position="19"/>
        <end position="261"/>
    </location>
</feature>
<dbReference type="SUPFAM" id="SSF49899">
    <property type="entry name" value="Concanavalin A-like lectins/glucanases"/>
    <property type="match status" value="1"/>
</dbReference>
<evidence type="ECO:0000256" key="2">
    <source>
        <dbReference type="ARBA" id="ARBA00022734"/>
    </source>
</evidence>
<evidence type="ECO:0000256" key="3">
    <source>
        <dbReference type="SAM" id="MobiDB-lite"/>
    </source>
</evidence>
<keyword evidence="5" id="KW-0732">Signal</keyword>
<keyword evidence="2" id="KW-0430">Lectin</keyword>
<keyword evidence="7" id="KW-0808">Transferase</keyword>
<comment type="caution">
    <text evidence="7">The sequence shown here is derived from an EMBL/GenBank/DDBJ whole genome shotgun (WGS) entry which is preliminary data.</text>
</comment>
<protein>
    <submittedName>
        <fullName evidence="7">L-type lectin-domain containing receptor kinase IX.1</fullName>
    </submittedName>
</protein>
<evidence type="ECO:0000313" key="7">
    <source>
        <dbReference type="EMBL" id="KAL2476836.1"/>
    </source>
</evidence>
<gene>
    <name evidence="7" type="ORF">Fot_45850</name>
</gene>
<organism evidence="7 8">
    <name type="scientific">Forsythia ovata</name>
    <dbReference type="NCBI Taxonomy" id="205694"/>
    <lineage>
        <taxon>Eukaryota</taxon>
        <taxon>Viridiplantae</taxon>
        <taxon>Streptophyta</taxon>
        <taxon>Embryophyta</taxon>
        <taxon>Tracheophyta</taxon>
        <taxon>Spermatophyta</taxon>
        <taxon>Magnoliopsida</taxon>
        <taxon>eudicotyledons</taxon>
        <taxon>Gunneridae</taxon>
        <taxon>Pentapetalae</taxon>
        <taxon>asterids</taxon>
        <taxon>lamiids</taxon>
        <taxon>Lamiales</taxon>
        <taxon>Oleaceae</taxon>
        <taxon>Forsythieae</taxon>
        <taxon>Forsythia</taxon>
    </lineage>
</organism>
<dbReference type="InterPro" id="IPR013320">
    <property type="entry name" value="ConA-like_dom_sf"/>
</dbReference>
<dbReference type="InterPro" id="IPR001220">
    <property type="entry name" value="Legume_lectin_dom"/>
</dbReference>
<dbReference type="PANTHER" id="PTHR32401">
    <property type="entry name" value="CONCANAVALIN A-LIKE LECTIN FAMILY PROTEIN"/>
    <property type="match status" value="1"/>
</dbReference>
<keyword evidence="4" id="KW-1133">Transmembrane helix</keyword>
<feature type="region of interest" description="Disordered" evidence="3">
    <location>
        <begin position="264"/>
        <end position="284"/>
    </location>
</feature>
<proteinExistence type="inferred from homology"/>
<dbReference type="Pfam" id="PF00139">
    <property type="entry name" value="Lectin_legB"/>
    <property type="match status" value="1"/>
</dbReference>
<dbReference type="InterPro" id="IPR011009">
    <property type="entry name" value="Kinase-like_dom_sf"/>
</dbReference>
<evidence type="ECO:0000256" key="4">
    <source>
        <dbReference type="SAM" id="Phobius"/>
    </source>
</evidence>
<dbReference type="SUPFAM" id="SSF56112">
    <property type="entry name" value="Protein kinase-like (PK-like)"/>
    <property type="match status" value="1"/>
</dbReference>
<comment type="similarity">
    <text evidence="1">Belongs to the leguminous lectin family.</text>
</comment>
<feature type="chain" id="PRO_5044752256" evidence="5">
    <location>
        <begin position="20"/>
        <end position="387"/>
    </location>
</feature>
<dbReference type="Gene3D" id="3.30.200.20">
    <property type="entry name" value="Phosphorylase Kinase, domain 1"/>
    <property type="match status" value="1"/>
</dbReference>
<sequence>MVSCKIITFFYLIIPSVASLSFNFSSFNTNDPNITYEKSAYAANNVIQLTTNQRDASALASIGRVTYAKPMQLWDKASKNLTDFVTNFSFIINSLNKSNYGDGIAFFLAPAGSRIPDNVTKGGSFGLTTDYEPLNSTDNPFVAVEFDIYKNTWDPPGEHVGIDINSMESVVNRTWWSTSSITEGLKHEAWISYDSRSKNLSVVFTGYRNNTYIRQRLSYVVDLRQYLPELVTFGFSAATGNASALHSIYSWSFSSTLEVNETDPRVVAPGPTSDSNSGRKTSSKNKRGLMIGLAVGGSFLVGGLGLLIFACWKKRRRMLGEDDSNFDVEISDEFERGSGPKKFSYGELARVTNNFSQHEKLGEGGFGGVYKGFLSEKKLVHCCQESV</sequence>
<dbReference type="PANTHER" id="PTHR32401:SF49">
    <property type="entry name" value="OS10G0129200 PROTEIN"/>
    <property type="match status" value="1"/>
</dbReference>
<dbReference type="Gene3D" id="2.60.120.200">
    <property type="match status" value="1"/>
</dbReference>
<evidence type="ECO:0000256" key="5">
    <source>
        <dbReference type="SAM" id="SignalP"/>
    </source>
</evidence>
<accession>A0ABD1QLB8</accession>
<evidence type="ECO:0000313" key="8">
    <source>
        <dbReference type="Proteomes" id="UP001604277"/>
    </source>
</evidence>
<dbReference type="EMBL" id="JBFOLJ010000014">
    <property type="protein sequence ID" value="KAL2476836.1"/>
    <property type="molecule type" value="Genomic_DNA"/>
</dbReference>
<dbReference type="GO" id="GO:0016301">
    <property type="term" value="F:kinase activity"/>
    <property type="evidence" value="ECO:0007669"/>
    <property type="project" value="UniProtKB-KW"/>
</dbReference>
<keyword evidence="4" id="KW-0472">Membrane</keyword>
<evidence type="ECO:0000256" key="1">
    <source>
        <dbReference type="ARBA" id="ARBA00007606"/>
    </source>
</evidence>
<keyword evidence="8" id="KW-1185">Reference proteome</keyword>
<dbReference type="InterPro" id="IPR050258">
    <property type="entry name" value="Leguminous_Lectin"/>
</dbReference>
<name>A0ABD1QLB8_9LAMI</name>